<organism evidence="10 11">
    <name type="scientific">Puccinia graminis f. sp. tritici</name>
    <dbReference type="NCBI Taxonomy" id="56615"/>
    <lineage>
        <taxon>Eukaryota</taxon>
        <taxon>Fungi</taxon>
        <taxon>Dikarya</taxon>
        <taxon>Basidiomycota</taxon>
        <taxon>Pucciniomycotina</taxon>
        <taxon>Pucciniomycetes</taxon>
        <taxon>Pucciniales</taxon>
        <taxon>Pucciniaceae</taxon>
        <taxon>Puccinia</taxon>
    </lineage>
</organism>
<dbReference type="AlphaFoldDB" id="A0A5B0R848"/>
<dbReference type="Pfam" id="PF00069">
    <property type="entry name" value="Pkinase"/>
    <property type="match status" value="1"/>
</dbReference>
<reference evidence="10 11" key="1">
    <citation type="submission" date="2019-05" db="EMBL/GenBank/DDBJ databases">
        <title>Emergence of the Ug99 lineage of the wheat stem rust pathogen through somatic hybridization.</title>
        <authorList>
            <person name="Li F."/>
            <person name="Upadhyaya N.M."/>
            <person name="Sperschneider J."/>
            <person name="Matny O."/>
            <person name="Nguyen-Phuc H."/>
            <person name="Mago R."/>
            <person name="Raley C."/>
            <person name="Miller M.E."/>
            <person name="Silverstein K.A.T."/>
            <person name="Henningsen E."/>
            <person name="Hirsch C.D."/>
            <person name="Visser B."/>
            <person name="Pretorius Z.A."/>
            <person name="Steffenson B.J."/>
            <person name="Schwessinger B."/>
            <person name="Dodds P.N."/>
            <person name="Figueroa M."/>
        </authorList>
    </citation>
    <scope>NUCLEOTIDE SEQUENCE [LARGE SCALE GENOMIC DNA]</scope>
    <source>
        <strain evidence="10 11">Ug99</strain>
    </source>
</reference>
<dbReference type="InterPro" id="IPR000719">
    <property type="entry name" value="Prot_kinase_dom"/>
</dbReference>
<keyword evidence="5 10" id="KW-0418">Kinase</keyword>
<dbReference type="Gene3D" id="1.10.510.10">
    <property type="entry name" value="Transferase(Phosphotransferase) domain 1"/>
    <property type="match status" value="1"/>
</dbReference>
<protein>
    <recommendedName>
        <fullName evidence="1">non-specific serine/threonine protein kinase</fullName>
        <ecNumber evidence="1">2.7.11.1</ecNumber>
    </recommendedName>
</protein>
<comment type="catalytic activity">
    <reaction evidence="8">
        <text>L-seryl-[protein] + ATP = O-phospho-L-seryl-[protein] + ADP + H(+)</text>
        <dbReference type="Rhea" id="RHEA:17989"/>
        <dbReference type="Rhea" id="RHEA-COMP:9863"/>
        <dbReference type="Rhea" id="RHEA-COMP:11604"/>
        <dbReference type="ChEBI" id="CHEBI:15378"/>
        <dbReference type="ChEBI" id="CHEBI:29999"/>
        <dbReference type="ChEBI" id="CHEBI:30616"/>
        <dbReference type="ChEBI" id="CHEBI:83421"/>
        <dbReference type="ChEBI" id="CHEBI:456216"/>
        <dbReference type="EC" id="2.7.11.1"/>
    </reaction>
</comment>
<evidence type="ECO:0000313" key="10">
    <source>
        <dbReference type="EMBL" id="KAA1121991.1"/>
    </source>
</evidence>
<evidence type="ECO:0000256" key="4">
    <source>
        <dbReference type="ARBA" id="ARBA00022741"/>
    </source>
</evidence>
<accession>A0A5B0R848</accession>
<evidence type="ECO:0000313" key="11">
    <source>
        <dbReference type="Proteomes" id="UP000325313"/>
    </source>
</evidence>
<keyword evidence="3" id="KW-0808">Transferase</keyword>
<evidence type="ECO:0000256" key="5">
    <source>
        <dbReference type="ARBA" id="ARBA00022777"/>
    </source>
</evidence>
<comment type="caution">
    <text evidence="10">The sequence shown here is derived from an EMBL/GenBank/DDBJ whole genome shotgun (WGS) entry which is preliminary data.</text>
</comment>
<evidence type="ECO:0000256" key="7">
    <source>
        <dbReference type="ARBA" id="ARBA00047899"/>
    </source>
</evidence>
<name>A0A5B0R848_PUCGR</name>
<keyword evidence="2 10" id="KW-0723">Serine/threonine-protein kinase</keyword>
<comment type="catalytic activity">
    <reaction evidence="7">
        <text>L-threonyl-[protein] + ATP = O-phospho-L-threonyl-[protein] + ADP + H(+)</text>
        <dbReference type="Rhea" id="RHEA:46608"/>
        <dbReference type="Rhea" id="RHEA-COMP:11060"/>
        <dbReference type="Rhea" id="RHEA-COMP:11605"/>
        <dbReference type="ChEBI" id="CHEBI:15378"/>
        <dbReference type="ChEBI" id="CHEBI:30013"/>
        <dbReference type="ChEBI" id="CHEBI:30616"/>
        <dbReference type="ChEBI" id="CHEBI:61977"/>
        <dbReference type="ChEBI" id="CHEBI:456216"/>
        <dbReference type="EC" id="2.7.11.1"/>
    </reaction>
</comment>
<keyword evidence="4" id="KW-0547">Nucleotide-binding</keyword>
<evidence type="ECO:0000256" key="3">
    <source>
        <dbReference type="ARBA" id="ARBA00022679"/>
    </source>
</evidence>
<evidence type="ECO:0000256" key="1">
    <source>
        <dbReference type="ARBA" id="ARBA00012513"/>
    </source>
</evidence>
<evidence type="ECO:0000256" key="2">
    <source>
        <dbReference type="ARBA" id="ARBA00022527"/>
    </source>
</evidence>
<dbReference type="EMBL" id="VDEP01000236">
    <property type="protein sequence ID" value="KAA1121991.1"/>
    <property type="molecule type" value="Genomic_DNA"/>
</dbReference>
<sequence length="171" mass="19526">MTGKMSRKETYCVFKQIVSGVHYLHSIGITHRDLKLDNGVMSREQQIKIIDFWATTIFKCPGEKEANGQEVEEMWSSSGGEEEEEEEEVMKTTDVVGSDPYQAAEILIRDSQGNRACDPRLVDAWSIGIMFFCMILHRFPWRIADSPADLCFRELESALCDTISIYVRTCT</sequence>
<keyword evidence="6" id="KW-0067">ATP-binding</keyword>
<dbReference type="PANTHER" id="PTHR24343:SF137">
    <property type="entry name" value="SERINE_THREONINE-PROTEIN KINASE HRK1"/>
    <property type="match status" value="1"/>
</dbReference>
<dbReference type="GO" id="GO:0005829">
    <property type="term" value="C:cytosol"/>
    <property type="evidence" value="ECO:0007669"/>
    <property type="project" value="TreeGrafter"/>
</dbReference>
<dbReference type="PANTHER" id="PTHR24343">
    <property type="entry name" value="SERINE/THREONINE KINASE"/>
    <property type="match status" value="1"/>
</dbReference>
<dbReference type="GO" id="GO:0004674">
    <property type="term" value="F:protein serine/threonine kinase activity"/>
    <property type="evidence" value="ECO:0007669"/>
    <property type="project" value="UniProtKB-KW"/>
</dbReference>
<dbReference type="InterPro" id="IPR011009">
    <property type="entry name" value="Kinase-like_dom_sf"/>
</dbReference>
<gene>
    <name evidence="10" type="primary">HRK1_1</name>
    <name evidence="10" type="ORF">PGTUg99_015314</name>
</gene>
<dbReference type="Proteomes" id="UP000325313">
    <property type="component" value="Unassembled WGS sequence"/>
</dbReference>
<dbReference type="SUPFAM" id="SSF56112">
    <property type="entry name" value="Protein kinase-like (PK-like)"/>
    <property type="match status" value="1"/>
</dbReference>
<dbReference type="GO" id="GO:0005524">
    <property type="term" value="F:ATP binding"/>
    <property type="evidence" value="ECO:0007669"/>
    <property type="project" value="UniProtKB-KW"/>
</dbReference>
<evidence type="ECO:0000256" key="8">
    <source>
        <dbReference type="ARBA" id="ARBA00048679"/>
    </source>
</evidence>
<feature type="domain" description="Protein kinase" evidence="9">
    <location>
        <begin position="1"/>
        <end position="171"/>
    </location>
</feature>
<dbReference type="PROSITE" id="PS50011">
    <property type="entry name" value="PROTEIN_KINASE_DOM"/>
    <property type="match status" value="1"/>
</dbReference>
<proteinExistence type="predicted"/>
<dbReference type="EC" id="2.7.11.1" evidence="1"/>
<evidence type="ECO:0000256" key="6">
    <source>
        <dbReference type="ARBA" id="ARBA00022840"/>
    </source>
</evidence>
<evidence type="ECO:0000259" key="9">
    <source>
        <dbReference type="PROSITE" id="PS50011"/>
    </source>
</evidence>